<feature type="transmembrane region" description="Helical" evidence="4">
    <location>
        <begin position="900"/>
        <end position="920"/>
    </location>
</feature>
<dbReference type="NCBIfam" id="TIGR02232">
    <property type="entry name" value="myxo_disulf_rpt"/>
    <property type="match status" value="2"/>
</dbReference>
<keyword evidence="4" id="KW-1133">Transmembrane helix</keyword>
<dbReference type="EMBL" id="CAJJDN010000092">
    <property type="protein sequence ID" value="CAD8108670.1"/>
    <property type="molecule type" value="Genomic_DNA"/>
</dbReference>
<proteinExistence type="predicted"/>
<feature type="transmembrane region" description="Helical" evidence="4">
    <location>
        <begin position="1214"/>
        <end position="1235"/>
    </location>
</feature>
<evidence type="ECO:0000256" key="5">
    <source>
        <dbReference type="SAM" id="SignalP"/>
    </source>
</evidence>
<dbReference type="Proteomes" id="UP000692954">
    <property type="component" value="Unassembled WGS sequence"/>
</dbReference>
<dbReference type="Pfam" id="PF13948">
    <property type="entry name" value="DUF4215"/>
    <property type="match status" value="5"/>
</dbReference>
<keyword evidence="2" id="KW-0677">Repeat</keyword>
<evidence type="ECO:0000313" key="7">
    <source>
        <dbReference type="Proteomes" id="UP000692954"/>
    </source>
</evidence>
<keyword evidence="1 5" id="KW-0732">Signal</keyword>
<dbReference type="InterPro" id="IPR011936">
    <property type="entry name" value="Myxo_disulph_rpt"/>
</dbReference>
<feature type="chain" id="PRO_5035905057" evidence="5">
    <location>
        <begin position="19"/>
        <end position="1307"/>
    </location>
</feature>
<organism evidence="6 7">
    <name type="scientific">Paramecium sonneborni</name>
    <dbReference type="NCBI Taxonomy" id="65129"/>
    <lineage>
        <taxon>Eukaryota</taxon>
        <taxon>Sar</taxon>
        <taxon>Alveolata</taxon>
        <taxon>Ciliophora</taxon>
        <taxon>Intramacronucleata</taxon>
        <taxon>Oligohymenophorea</taxon>
        <taxon>Peniculida</taxon>
        <taxon>Parameciidae</taxon>
        <taxon>Paramecium</taxon>
    </lineage>
</organism>
<keyword evidence="7" id="KW-1185">Reference proteome</keyword>
<dbReference type="PANTHER" id="PTHR39767">
    <property type="entry name" value="CALCIUM/CALMODULIN-BINDING MEMBRANE PROTEIN PCM4-RELATED"/>
    <property type="match status" value="1"/>
</dbReference>
<sequence>MFWLVTILLKITYQQILFYSAFTDTNLTNLDNWSFIAADALKVIQQCGPYSIIGGFETFAFGQAATKFLQLPPHYKMNISVTLFIIDTWDGNEYFQIYVDENLEYNQAYSFSQGQDYICGQIGNNRKDSIFNISIAFQHTGITSFIELTSTLNQIPFDESWGFRNFRLFLFLCPSGCLICSESNSKAECQTWIIVGSFYTATEYNSFSTDGWTILNGDLNKQQCSQIPSICGYGACGKDTKLTYTFISLPFHSQMKIKFKYLKIGSWESSDYAILQVNQNIKWKRSLSELNQYLYVVCGTSSQDIFINVELTFPHYLTSTTITISNMLDQSSTDESFGVRDIEIFVQNSMCGDTIIQEYEECDDGNLYPFDGCFNCVYSCVDGCSLCNKGTCLGCYSGWIYQKFTQTCQRVSQITMQSQNMPIAQNEPICFDFIEGCQECFQGSCILCQNGFKLKLASNSCIPTCGDNLITINEECDGYNCIQCGFECPGFCNECYFGICQVCQQDYFLQNNQCIQKQRVSICQPQCEICIESVCYKCQQGQYLVLGQCQEICGDNREAIYSLEECACNSYCVDCKFGNCYQCRESYDLIRNTCVSKCGDLIVSDDEECDDGNEIEFDGCYNCQFSCSQNCQSCQQGFCLDSCQLGYYLINNVCSSICGDLIIVGEEQCEDNNNENNDGCYQCKYTCPLNCKDCLNGQCLFCNSGFLLFNNNCTNICGDGVLSNLEECDDGNQNDGDGCSKNCLTEVNWICHLDSDCTYVQYPIIISEYLMQKNENQYVKITFSQPVLQQSNLNYLQTIKPSIVDLNETLFNITIQEVQPALFQQTSSVEYVLQIEILQNLDYNPILEIKLTEQLYNNDQAPLVNMIHYIQIKQPNYITPQQVNIASAFQKINEVSVKSLYLITILLMLLGNAISFWGILDALQEQSYLKYINVLYPQTLIIYFQSSQVVSVQSALDTIALYKNEGKLLKYPFLQSYQKFEFYQVNADIAEGLRAEILIFASLYAAYLSTLIGVQILSRLELFQFLQKWPNFVRLLQKIKKKVNTKQKEAKNSSLINTLRACTWDLIFMALLELQASRDFVSPRSIVCKIIAVSILITTLILLLRQVSGLQTWKKLNFDQFWHQKRDIFQVTKKFLILYILVFYQSEQELQTLILTMIHAFYLIYIIQFKQLDLDNLEYVKSVIMQTSLTIFTASTLVNWNIISNYLSYNQKIIISWIQMTILVSVLFIFVLIEFQNIYKIMKEKIQTYQKNRNKTLNEQIDPNKTQIQVKIVDQNQEVKNQKITDNLNRTIFTRSKYQSKVTSKKI</sequence>
<evidence type="ECO:0000313" key="6">
    <source>
        <dbReference type="EMBL" id="CAD8108670.1"/>
    </source>
</evidence>
<keyword evidence="4" id="KW-0812">Transmembrane</keyword>
<feature type="transmembrane region" description="Helical" evidence="4">
    <location>
        <begin position="1179"/>
        <end position="1202"/>
    </location>
</feature>
<comment type="caution">
    <text evidence="6">The sequence shown here is derived from an EMBL/GenBank/DDBJ whole genome shotgun (WGS) entry which is preliminary data.</text>
</comment>
<keyword evidence="4" id="KW-0472">Membrane</keyword>
<name>A0A8S1PZJ6_9CILI</name>
<accession>A0A8S1PZJ6</accession>
<feature type="transmembrane region" description="Helical" evidence="4">
    <location>
        <begin position="1086"/>
        <end position="1107"/>
    </location>
</feature>
<feature type="signal peptide" evidence="5">
    <location>
        <begin position="1"/>
        <end position="18"/>
    </location>
</feature>
<evidence type="ECO:0000256" key="4">
    <source>
        <dbReference type="SAM" id="Phobius"/>
    </source>
</evidence>
<evidence type="ECO:0000256" key="3">
    <source>
        <dbReference type="ARBA" id="ARBA00023157"/>
    </source>
</evidence>
<protein>
    <submittedName>
        <fullName evidence="6">Uncharacterized protein</fullName>
    </submittedName>
</protein>
<dbReference type="OrthoDB" id="28293at2759"/>
<keyword evidence="3" id="KW-1015">Disulfide bond</keyword>
<evidence type="ECO:0000256" key="1">
    <source>
        <dbReference type="ARBA" id="ARBA00022729"/>
    </source>
</evidence>
<feature type="transmembrane region" description="Helical" evidence="4">
    <location>
        <begin position="1150"/>
        <end position="1167"/>
    </location>
</feature>
<reference evidence="6" key="1">
    <citation type="submission" date="2021-01" db="EMBL/GenBank/DDBJ databases">
        <authorList>
            <consortium name="Genoscope - CEA"/>
            <person name="William W."/>
        </authorList>
    </citation>
    <scope>NUCLEOTIDE SEQUENCE</scope>
</reference>
<dbReference type="PANTHER" id="PTHR39767:SF2">
    <property type="entry name" value="CHROMOSOME UNDETERMINED SCAFFOLD_1, WHOLE GENOME SHOTGUN SEQUENCE"/>
    <property type="match status" value="1"/>
</dbReference>
<gene>
    <name evidence="6" type="ORF">PSON_ATCC_30995.1.T0920008</name>
</gene>
<evidence type="ECO:0000256" key="2">
    <source>
        <dbReference type="ARBA" id="ARBA00022737"/>
    </source>
</evidence>